<gene>
    <name evidence="7" type="ORF">EZS28_038829</name>
</gene>
<dbReference type="PROSITE" id="PS00107">
    <property type="entry name" value="PROTEIN_KINASE_ATP"/>
    <property type="match status" value="1"/>
</dbReference>
<comment type="similarity">
    <text evidence="5">Belongs to the protein kinase superfamily.</text>
</comment>
<feature type="binding site" evidence="4">
    <location>
        <position position="50"/>
    </location>
    <ligand>
        <name>ATP</name>
        <dbReference type="ChEBI" id="CHEBI:30616"/>
    </ligand>
</feature>
<keyword evidence="5" id="KW-0418">Kinase</keyword>
<dbReference type="PROSITE" id="PS50011">
    <property type="entry name" value="PROTEIN_KINASE_DOM"/>
    <property type="match status" value="1"/>
</dbReference>
<keyword evidence="5" id="KW-0808">Transferase</keyword>
<evidence type="ECO:0000256" key="1">
    <source>
        <dbReference type="ARBA" id="ARBA00012513"/>
    </source>
</evidence>
<dbReference type="GO" id="GO:0005524">
    <property type="term" value="F:ATP binding"/>
    <property type="evidence" value="ECO:0007669"/>
    <property type="project" value="UniProtKB-UniRule"/>
</dbReference>
<dbReference type="PROSITE" id="PS00108">
    <property type="entry name" value="PROTEIN_KINASE_ST"/>
    <property type="match status" value="1"/>
</dbReference>
<proteinExistence type="inferred from homology"/>
<dbReference type="InterPro" id="IPR017441">
    <property type="entry name" value="Protein_kinase_ATP_BS"/>
</dbReference>
<name>A0A5J4U5W8_9EUKA</name>
<dbReference type="Pfam" id="PF00069">
    <property type="entry name" value="Pkinase"/>
    <property type="match status" value="1"/>
</dbReference>
<dbReference type="Proteomes" id="UP000324800">
    <property type="component" value="Unassembled WGS sequence"/>
</dbReference>
<dbReference type="OrthoDB" id="5979581at2759"/>
<dbReference type="SUPFAM" id="SSF56112">
    <property type="entry name" value="Protein kinase-like (PK-like)"/>
    <property type="match status" value="1"/>
</dbReference>
<dbReference type="EC" id="2.7.11.1" evidence="1"/>
<dbReference type="InterPro" id="IPR050235">
    <property type="entry name" value="CK1_Ser-Thr_kinase"/>
</dbReference>
<evidence type="ECO:0000256" key="3">
    <source>
        <dbReference type="ARBA" id="ARBA00022840"/>
    </source>
</evidence>
<keyword evidence="3 4" id="KW-0067">ATP-binding</keyword>
<keyword evidence="5" id="KW-0723">Serine/threonine-protein kinase</keyword>
<evidence type="ECO:0000259" key="6">
    <source>
        <dbReference type="PROSITE" id="PS50011"/>
    </source>
</evidence>
<keyword evidence="2 4" id="KW-0547">Nucleotide-binding</keyword>
<evidence type="ECO:0000256" key="4">
    <source>
        <dbReference type="PROSITE-ProRule" id="PRU10141"/>
    </source>
</evidence>
<dbReference type="EMBL" id="SNRW01020249">
    <property type="protein sequence ID" value="KAA6365644.1"/>
    <property type="molecule type" value="Genomic_DNA"/>
</dbReference>
<dbReference type="SMART" id="SM00220">
    <property type="entry name" value="S_TKc"/>
    <property type="match status" value="1"/>
</dbReference>
<evidence type="ECO:0000313" key="7">
    <source>
        <dbReference type="EMBL" id="KAA6365644.1"/>
    </source>
</evidence>
<evidence type="ECO:0000256" key="5">
    <source>
        <dbReference type="RuleBase" id="RU000304"/>
    </source>
</evidence>
<dbReference type="AlphaFoldDB" id="A0A5J4U5W8"/>
<sequence>MTDQTAQVPFHVGDSIRDYFLQRKIGAGAYGAIFQAQFRRDQISKTIAIKLEENHPDYLLQEIEVFVLKQISGAKHFAKFYQCGLVNGYTFISMELLGPSVISVVNRKRPYMFSLLEMLKFTIQAIESIQSLHHIGIVHRDIKPDNFVIGNTQETAGMIYLIDFGLCKQLPIVDGKVIKPTKPGNFRGTARYASPNSHNLLELGRQDDLISLLYMLVEYYTGSLPWINCSDPV</sequence>
<dbReference type="InterPro" id="IPR000719">
    <property type="entry name" value="Prot_kinase_dom"/>
</dbReference>
<dbReference type="PANTHER" id="PTHR11909">
    <property type="entry name" value="CASEIN KINASE-RELATED"/>
    <property type="match status" value="1"/>
</dbReference>
<protein>
    <recommendedName>
        <fullName evidence="1">non-specific serine/threonine protein kinase</fullName>
        <ecNumber evidence="1">2.7.11.1</ecNumber>
    </recommendedName>
</protein>
<organism evidence="7 8">
    <name type="scientific">Streblomastix strix</name>
    <dbReference type="NCBI Taxonomy" id="222440"/>
    <lineage>
        <taxon>Eukaryota</taxon>
        <taxon>Metamonada</taxon>
        <taxon>Preaxostyla</taxon>
        <taxon>Oxymonadida</taxon>
        <taxon>Streblomastigidae</taxon>
        <taxon>Streblomastix</taxon>
    </lineage>
</organism>
<accession>A0A5J4U5W8</accession>
<dbReference type="GO" id="GO:0004674">
    <property type="term" value="F:protein serine/threonine kinase activity"/>
    <property type="evidence" value="ECO:0007669"/>
    <property type="project" value="UniProtKB-KW"/>
</dbReference>
<dbReference type="InterPro" id="IPR011009">
    <property type="entry name" value="Kinase-like_dom_sf"/>
</dbReference>
<reference evidence="7 8" key="1">
    <citation type="submission" date="2019-03" db="EMBL/GenBank/DDBJ databases">
        <title>Single cell metagenomics reveals metabolic interactions within the superorganism composed of flagellate Streblomastix strix and complex community of Bacteroidetes bacteria on its surface.</title>
        <authorList>
            <person name="Treitli S.C."/>
            <person name="Kolisko M."/>
            <person name="Husnik F."/>
            <person name="Keeling P."/>
            <person name="Hampl V."/>
        </authorList>
    </citation>
    <scope>NUCLEOTIDE SEQUENCE [LARGE SCALE GENOMIC DNA]</scope>
    <source>
        <strain evidence="7">ST1C</strain>
    </source>
</reference>
<evidence type="ECO:0000256" key="2">
    <source>
        <dbReference type="ARBA" id="ARBA00022741"/>
    </source>
</evidence>
<evidence type="ECO:0000313" key="8">
    <source>
        <dbReference type="Proteomes" id="UP000324800"/>
    </source>
</evidence>
<feature type="domain" description="Protein kinase" evidence="6">
    <location>
        <begin position="19"/>
        <end position="233"/>
    </location>
</feature>
<dbReference type="InterPro" id="IPR008271">
    <property type="entry name" value="Ser/Thr_kinase_AS"/>
</dbReference>
<dbReference type="Gene3D" id="1.10.510.10">
    <property type="entry name" value="Transferase(Phosphotransferase) domain 1"/>
    <property type="match status" value="1"/>
</dbReference>
<comment type="caution">
    <text evidence="7">The sequence shown here is derived from an EMBL/GenBank/DDBJ whole genome shotgun (WGS) entry which is preliminary data.</text>
</comment>